<dbReference type="EMBL" id="ML213527">
    <property type="protein sequence ID" value="TFK46776.1"/>
    <property type="molecule type" value="Genomic_DNA"/>
</dbReference>
<organism evidence="6 7">
    <name type="scientific">Heliocybe sulcata</name>
    <dbReference type="NCBI Taxonomy" id="5364"/>
    <lineage>
        <taxon>Eukaryota</taxon>
        <taxon>Fungi</taxon>
        <taxon>Dikarya</taxon>
        <taxon>Basidiomycota</taxon>
        <taxon>Agaricomycotina</taxon>
        <taxon>Agaricomycetes</taxon>
        <taxon>Gloeophyllales</taxon>
        <taxon>Gloeophyllaceae</taxon>
        <taxon>Heliocybe</taxon>
    </lineage>
</organism>
<proteinExistence type="predicted"/>
<sequence>LTPSLVGELSRYHYLPTEWICILFIILFGISGAVHVLQAGYYQMYWLFPTIVAGAAGEVVSWTGRLWSNHNVLLDVPFKMQLVSLVIAPTPLLAAIFIILGRTIDRLGPQYSRLSPRWYSIIFVSCLSPFGNLTDVIALLLQAAGGGAASGTTENSINLGSHLLLAGIAFQLGAMSIFMILATEFLLRYYLDRPMGRVATAKLDSGVTFSARGRDDWRMSLIIISIVLSTLFIVVRAVYRTVELANGWKGQIIRVQSYFDGMDGAMVVLAALTLNVLHPGFLL</sequence>
<keyword evidence="3 5" id="KW-1133">Transmembrane helix</keyword>
<protein>
    <submittedName>
        <fullName evidence="6">RTA1 like protein</fullName>
    </submittedName>
</protein>
<evidence type="ECO:0000313" key="7">
    <source>
        <dbReference type="Proteomes" id="UP000305948"/>
    </source>
</evidence>
<keyword evidence="4 5" id="KW-0472">Membrane</keyword>
<reference evidence="6 7" key="1">
    <citation type="journal article" date="2019" name="Nat. Ecol. Evol.">
        <title>Megaphylogeny resolves global patterns of mushroom evolution.</title>
        <authorList>
            <person name="Varga T."/>
            <person name="Krizsan K."/>
            <person name="Foldi C."/>
            <person name="Dima B."/>
            <person name="Sanchez-Garcia M."/>
            <person name="Sanchez-Ramirez S."/>
            <person name="Szollosi G.J."/>
            <person name="Szarkandi J.G."/>
            <person name="Papp V."/>
            <person name="Albert L."/>
            <person name="Andreopoulos W."/>
            <person name="Angelini C."/>
            <person name="Antonin V."/>
            <person name="Barry K.W."/>
            <person name="Bougher N.L."/>
            <person name="Buchanan P."/>
            <person name="Buyck B."/>
            <person name="Bense V."/>
            <person name="Catcheside P."/>
            <person name="Chovatia M."/>
            <person name="Cooper J."/>
            <person name="Damon W."/>
            <person name="Desjardin D."/>
            <person name="Finy P."/>
            <person name="Geml J."/>
            <person name="Haridas S."/>
            <person name="Hughes K."/>
            <person name="Justo A."/>
            <person name="Karasinski D."/>
            <person name="Kautmanova I."/>
            <person name="Kiss B."/>
            <person name="Kocsube S."/>
            <person name="Kotiranta H."/>
            <person name="LaButti K.M."/>
            <person name="Lechner B.E."/>
            <person name="Liimatainen K."/>
            <person name="Lipzen A."/>
            <person name="Lukacs Z."/>
            <person name="Mihaltcheva S."/>
            <person name="Morgado L.N."/>
            <person name="Niskanen T."/>
            <person name="Noordeloos M.E."/>
            <person name="Ohm R.A."/>
            <person name="Ortiz-Santana B."/>
            <person name="Ovrebo C."/>
            <person name="Racz N."/>
            <person name="Riley R."/>
            <person name="Savchenko A."/>
            <person name="Shiryaev A."/>
            <person name="Soop K."/>
            <person name="Spirin V."/>
            <person name="Szebenyi C."/>
            <person name="Tomsovsky M."/>
            <person name="Tulloss R.E."/>
            <person name="Uehling J."/>
            <person name="Grigoriev I.V."/>
            <person name="Vagvolgyi C."/>
            <person name="Papp T."/>
            <person name="Martin F.M."/>
            <person name="Miettinen O."/>
            <person name="Hibbett D.S."/>
            <person name="Nagy L.G."/>
        </authorList>
    </citation>
    <scope>NUCLEOTIDE SEQUENCE [LARGE SCALE GENOMIC DNA]</scope>
    <source>
        <strain evidence="6 7">OMC1185</strain>
    </source>
</reference>
<feature type="transmembrane region" description="Helical" evidence="5">
    <location>
        <begin position="219"/>
        <end position="239"/>
    </location>
</feature>
<dbReference type="STRING" id="5364.A0A5C3MQY1"/>
<comment type="subcellular location">
    <subcellularLocation>
        <location evidence="1">Membrane</location>
        <topology evidence="1">Multi-pass membrane protein</topology>
    </subcellularLocation>
</comment>
<evidence type="ECO:0000256" key="2">
    <source>
        <dbReference type="ARBA" id="ARBA00022692"/>
    </source>
</evidence>
<evidence type="ECO:0000256" key="3">
    <source>
        <dbReference type="ARBA" id="ARBA00022989"/>
    </source>
</evidence>
<gene>
    <name evidence="6" type="ORF">OE88DRAFT_1606401</name>
</gene>
<evidence type="ECO:0000256" key="5">
    <source>
        <dbReference type="SAM" id="Phobius"/>
    </source>
</evidence>
<dbReference type="GO" id="GO:0000324">
    <property type="term" value="C:fungal-type vacuole"/>
    <property type="evidence" value="ECO:0007669"/>
    <property type="project" value="TreeGrafter"/>
</dbReference>
<dbReference type="Proteomes" id="UP000305948">
    <property type="component" value="Unassembled WGS sequence"/>
</dbReference>
<dbReference type="InterPro" id="IPR007568">
    <property type="entry name" value="RTA1"/>
</dbReference>
<evidence type="ECO:0000313" key="6">
    <source>
        <dbReference type="EMBL" id="TFK46776.1"/>
    </source>
</evidence>
<evidence type="ECO:0000256" key="4">
    <source>
        <dbReference type="ARBA" id="ARBA00023136"/>
    </source>
</evidence>
<evidence type="ECO:0000256" key="1">
    <source>
        <dbReference type="ARBA" id="ARBA00004141"/>
    </source>
</evidence>
<keyword evidence="2 5" id="KW-0812">Transmembrane</keyword>
<feature type="transmembrane region" description="Helical" evidence="5">
    <location>
        <begin position="121"/>
        <end position="143"/>
    </location>
</feature>
<dbReference type="OrthoDB" id="3358017at2759"/>
<accession>A0A5C3MQY1</accession>
<feature type="non-terminal residue" evidence="6">
    <location>
        <position position="1"/>
    </location>
</feature>
<dbReference type="PANTHER" id="PTHR31465:SF9">
    <property type="entry name" value="SPHINGOID LONG-CHAIN BASE TRANSPORTER RSB1"/>
    <property type="match status" value="1"/>
</dbReference>
<feature type="transmembrane region" description="Helical" evidence="5">
    <location>
        <begin position="264"/>
        <end position="282"/>
    </location>
</feature>
<dbReference type="PANTHER" id="PTHR31465">
    <property type="entry name" value="PROTEIN RTA1-RELATED"/>
    <property type="match status" value="1"/>
</dbReference>
<dbReference type="GO" id="GO:0005886">
    <property type="term" value="C:plasma membrane"/>
    <property type="evidence" value="ECO:0007669"/>
    <property type="project" value="TreeGrafter"/>
</dbReference>
<feature type="non-terminal residue" evidence="6">
    <location>
        <position position="283"/>
    </location>
</feature>
<keyword evidence="7" id="KW-1185">Reference proteome</keyword>
<feature type="transmembrane region" description="Helical" evidence="5">
    <location>
        <begin position="44"/>
        <end position="62"/>
    </location>
</feature>
<dbReference type="Pfam" id="PF04479">
    <property type="entry name" value="RTA1"/>
    <property type="match status" value="1"/>
</dbReference>
<name>A0A5C3MQY1_9AGAM</name>
<feature type="transmembrane region" description="Helical" evidence="5">
    <location>
        <begin position="82"/>
        <end position="100"/>
    </location>
</feature>
<dbReference type="AlphaFoldDB" id="A0A5C3MQY1"/>
<feature type="transmembrane region" description="Helical" evidence="5">
    <location>
        <begin position="12"/>
        <end position="37"/>
    </location>
</feature>
<feature type="transmembrane region" description="Helical" evidence="5">
    <location>
        <begin position="163"/>
        <end position="187"/>
    </location>
</feature>